<evidence type="ECO:0000256" key="1">
    <source>
        <dbReference type="SAM" id="MobiDB-lite"/>
    </source>
</evidence>
<name>A0A6A6X5Q7_9PLEO</name>
<dbReference type="AlphaFoldDB" id="A0A6A6X5Q7"/>
<evidence type="ECO:0000313" key="3">
    <source>
        <dbReference type="Proteomes" id="UP000799757"/>
    </source>
</evidence>
<organism evidence="2 3">
    <name type="scientific">Melanomma pulvis-pyrius CBS 109.77</name>
    <dbReference type="NCBI Taxonomy" id="1314802"/>
    <lineage>
        <taxon>Eukaryota</taxon>
        <taxon>Fungi</taxon>
        <taxon>Dikarya</taxon>
        <taxon>Ascomycota</taxon>
        <taxon>Pezizomycotina</taxon>
        <taxon>Dothideomycetes</taxon>
        <taxon>Pleosporomycetidae</taxon>
        <taxon>Pleosporales</taxon>
        <taxon>Melanommataceae</taxon>
        <taxon>Melanomma</taxon>
    </lineage>
</organism>
<proteinExistence type="predicted"/>
<dbReference type="EMBL" id="MU002017">
    <property type="protein sequence ID" value="KAF2791484.1"/>
    <property type="molecule type" value="Genomic_DNA"/>
</dbReference>
<accession>A0A6A6X5Q7</accession>
<gene>
    <name evidence="2" type="ORF">K505DRAFT_248890</name>
</gene>
<feature type="region of interest" description="Disordered" evidence="1">
    <location>
        <begin position="1"/>
        <end position="61"/>
    </location>
</feature>
<dbReference type="OrthoDB" id="3795156at2759"/>
<reference evidence="2" key="1">
    <citation type="journal article" date="2020" name="Stud. Mycol.">
        <title>101 Dothideomycetes genomes: a test case for predicting lifestyles and emergence of pathogens.</title>
        <authorList>
            <person name="Haridas S."/>
            <person name="Albert R."/>
            <person name="Binder M."/>
            <person name="Bloem J."/>
            <person name="Labutti K."/>
            <person name="Salamov A."/>
            <person name="Andreopoulos B."/>
            <person name="Baker S."/>
            <person name="Barry K."/>
            <person name="Bills G."/>
            <person name="Bluhm B."/>
            <person name="Cannon C."/>
            <person name="Castanera R."/>
            <person name="Culley D."/>
            <person name="Daum C."/>
            <person name="Ezra D."/>
            <person name="Gonzalez J."/>
            <person name="Henrissat B."/>
            <person name="Kuo A."/>
            <person name="Liang C."/>
            <person name="Lipzen A."/>
            <person name="Lutzoni F."/>
            <person name="Magnuson J."/>
            <person name="Mondo S."/>
            <person name="Nolan M."/>
            <person name="Ohm R."/>
            <person name="Pangilinan J."/>
            <person name="Park H.-J."/>
            <person name="Ramirez L."/>
            <person name="Alfaro M."/>
            <person name="Sun H."/>
            <person name="Tritt A."/>
            <person name="Yoshinaga Y."/>
            <person name="Zwiers L.-H."/>
            <person name="Turgeon B."/>
            <person name="Goodwin S."/>
            <person name="Spatafora J."/>
            <person name="Crous P."/>
            <person name="Grigoriev I."/>
        </authorList>
    </citation>
    <scope>NUCLEOTIDE SEQUENCE</scope>
    <source>
        <strain evidence="2">CBS 109.77</strain>
    </source>
</reference>
<protein>
    <submittedName>
        <fullName evidence="2">Uncharacterized protein</fullName>
    </submittedName>
</protein>
<evidence type="ECO:0000313" key="2">
    <source>
        <dbReference type="EMBL" id="KAF2791484.1"/>
    </source>
</evidence>
<dbReference type="Proteomes" id="UP000799757">
    <property type="component" value="Unassembled WGS sequence"/>
</dbReference>
<sequence length="262" mass="29984">MSGKRNPLSFHDDNSTSEPAPKRRKPSPNGLTLSPIAPFGLPTPSATETEPSSPEKAPTLNLSLKIPQTRSEDVSKNVLIARKGAATRWRKNLQNPYPTAQEIKDAYPLKLIRHYPARADTTPPQPLFSRPRIEKSDRVMALLKQFPKLEIPTPPPRTIESSISEQQDKAILRANRAATATDEAMKLAWNSFQLPKRNTTRHFMIESGLRTEDLVNEYNGVENRLPEWYKFRTHPRYVTPERKRCIEKMLRTEADKVRAKKW</sequence>
<keyword evidence="3" id="KW-1185">Reference proteome</keyword>